<dbReference type="RefSeq" id="WP_047214027.1">
    <property type="nucleotide sequence ID" value="NZ_CP011568.3"/>
</dbReference>
<dbReference type="InterPro" id="IPR003835">
    <property type="entry name" value="Glyco_trans_19"/>
</dbReference>
<keyword evidence="9 11" id="KW-0443">Lipid metabolism</keyword>
<evidence type="ECO:0000313" key="12">
    <source>
        <dbReference type="EMBL" id="AKJ68207.1"/>
    </source>
</evidence>
<dbReference type="HAMAP" id="MF_00392">
    <property type="entry name" value="LpxB"/>
    <property type="match status" value="1"/>
</dbReference>
<gene>
    <name evidence="11" type="primary">lpxB</name>
    <name evidence="12" type="ORF">ABW99_08290</name>
</gene>
<dbReference type="PANTHER" id="PTHR30372">
    <property type="entry name" value="LIPID-A-DISACCHARIDE SYNTHASE"/>
    <property type="match status" value="1"/>
</dbReference>
<dbReference type="Pfam" id="PF02684">
    <property type="entry name" value="LpxB"/>
    <property type="match status" value="1"/>
</dbReference>
<evidence type="ECO:0000256" key="10">
    <source>
        <dbReference type="ARBA" id="ARBA00048975"/>
    </source>
</evidence>
<evidence type="ECO:0000256" key="7">
    <source>
        <dbReference type="ARBA" id="ARBA00022676"/>
    </source>
</evidence>
<evidence type="ECO:0000256" key="6">
    <source>
        <dbReference type="ARBA" id="ARBA00022556"/>
    </source>
</evidence>
<dbReference type="PANTHER" id="PTHR30372:SF4">
    <property type="entry name" value="LIPID-A-DISACCHARIDE SYNTHASE, MITOCHONDRIAL-RELATED"/>
    <property type="match status" value="1"/>
</dbReference>
<keyword evidence="7 11" id="KW-0328">Glycosyltransferase</keyword>
<comment type="similarity">
    <text evidence="2 11">Belongs to the LpxB family.</text>
</comment>
<dbReference type="Proteomes" id="UP000036700">
    <property type="component" value="Chromosome"/>
</dbReference>
<comment type="function">
    <text evidence="1 11">Condensation of UDP-2,3-diacylglucosamine and 2,3-diacylglucosamine-1-phosphate to form lipid A disaccharide, a precursor of lipid A, a phosphorylated glycolipid that anchors the lipopolysaccharide to the outer membrane of the cell.</text>
</comment>
<dbReference type="GO" id="GO:0016020">
    <property type="term" value="C:membrane"/>
    <property type="evidence" value="ECO:0007669"/>
    <property type="project" value="GOC"/>
</dbReference>
<dbReference type="KEGG" id="ptx:ABW99_08290"/>
<reference evidence="13" key="1">
    <citation type="submission" date="2015-06" db="EMBL/GenBank/DDBJ databases">
        <authorList>
            <person name="Lim Y.L."/>
            <person name="Ee R."/>
            <person name="Yong D."/>
            <person name="How K.Y."/>
            <person name="Yin W.F."/>
            <person name="Chan K.G."/>
        </authorList>
    </citation>
    <scope>NUCLEOTIDE SEQUENCE [LARGE SCALE GENOMIC DNA]</scope>
    <source>
        <strain evidence="13">DSM 25325</strain>
    </source>
</reference>
<dbReference type="PATRIC" id="fig|445709.3.peg.1773"/>
<dbReference type="NCBIfam" id="TIGR00215">
    <property type="entry name" value="lpxB"/>
    <property type="match status" value="1"/>
</dbReference>
<evidence type="ECO:0000256" key="9">
    <source>
        <dbReference type="ARBA" id="ARBA00023098"/>
    </source>
</evidence>
<keyword evidence="13" id="KW-1185">Reference proteome</keyword>
<dbReference type="AlphaFoldDB" id="A0A0G3ES80"/>
<evidence type="ECO:0000256" key="5">
    <source>
        <dbReference type="ARBA" id="ARBA00022516"/>
    </source>
</evidence>
<sequence length="389" mass="41609">MTNPSGGLRLAMAAGEPSGDLLGGALLSSLSARLPADTSYFGIGGPKMSAAGFRANWTIDKLAVRGYVEVLHNLRDILAIRRDLRRSLLATPPDIFIGIDAPDFNFSVEETLRSAGVPVAHFVSPSIWAWRGGKIKKIRRAVDHMLCLFPFEPEIYHRAGVAATFVGHPLADVIPMHPDPAAARRRLGLPEGGQIVAVLPGSRRAEIALLAPAFLAAMALMQARQPGLRFVLPAASEALREQLRPLVAAYPDLALTITEGASHDALEAGDAVLLASGTATLEAALYKKPMVISYKVPWLTAQLMKRMGYLPYVGLPNVLAGRFVVPELLQEAATPEALAEATLSQLNDDGNRRALADLFTEMHVTLKRDAAARAADVIVGMLPSATSVR</sequence>
<dbReference type="EC" id="2.4.1.182" evidence="3 11"/>
<name>A0A0G3ES80_9BURK</name>
<dbReference type="STRING" id="445709.ABW99_08290"/>
<evidence type="ECO:0000256" key="3">
    <source>
        <dbReference type="ARBA" id="ARBA00012687"/>
    </source>
</evidence>
<organism evidence="12 13">
    <name type="scientific">Pandoraea thiooxydans</name>
    <dbReference type="NCBI Taxonomy" id="445709"/>
    <lineage>
        <taxon>Bacteria</taxon>
        <taxon>Pseudomonadati</taxon>
        <taxon>Pseudomonadota</taxon>
        <taxon>Betaproteobacteria</taxon>
        <taxon>Burkholderiales</taxon>
        <taxon>Burkholderiaceae</taxon>
        <taxon>Pandoraea</taxon>
    </lineage>
</organism>
<dbReference type="GO" id="GO:0005543">
    <property type="term" value="F:phospholipid binding"/>
    <property type="evidence" value="ECO:0007669"/>
    <property type="project" value="TreeGrafter"/>
</dbReference>
<accession>A0A0G3ES80</accession>
<proteinExistence type="inferred from homology"/>
<evidence type="ECO:0000256" key="2">
    <source>
        <dbReference type="ARBA" id="ARBA00007868"/>
    </source>
</evidence>
<comment type="catalytic activity">
    <reaction evidence="10 11">
        <text>a lipid X + a UDP-2-N,3-O-bis[(3R)-3-hydroxyacyl]-alpha-D-glucosamine = a lipid A disaccharide + UDP + H(+)</text>
        <dbReference type="Rhea" id="RHEA:67828"/>
        <dbReference type="ChEBI" id="CHEBI:15378"/>
        <dbReference type="ChEBI" id="CHEBI:58223"/>
        <dbReference type="ChEBI" id="CHEBI:137748"/>
        <dbReference type="ChEBI" id="CHEBI:176338"/>
        <dbReference type="ChEBI" id="CHEBI:176343"/>
        <dbReference type="EC" id="2.4.1.182"/>
    </reaction>
</comment>
<evidence type="ECO:0000256" key="11">
    <source>
        <dbReference type="HAMAP-Rule" id="MF_00392"/>
    </source>
</evidence>
<dbReference type="SUPFAM" id="SSF53756">
    <property type="entry name" value="UDP-Glycosyltransferase/glycogen phosphorylase"/>
    <property type="match status" value="1"/>
</dbReference>
<keyword evidence="6 11" id="KW-0441">Lipid A biosynthesis</keyword>
<keyword evidence="5 11" id="KW-0444">Lipid biosynthesis</keyword>
<dbReference type="GO" id="GO:0009245">
    <property type="term" value="P:lipid A biosynthetic process"/>
    <property type="evidence" value="ECO:0007669"/>
    <property type="project" value="UniProtKB-UniRule"/>
</dbReference>
<dbReference type="EMBL" id="CP011568">
    <property type="protein sequence ID" value="AKJ68207.1"/>
    <property type="molecule type" value="Genomic_DNA"/>
</dbReference>
<evidence type="ECO:0000313" key="13">
    <source>
        <dbReference type="Proteomes" id="UP000036700"/>
    </source>
</evidence>
<protein>
    <recommendedName>
        <fullName evidence="4 11">Lipid-A-disaccharide synthase</fullName>
        <ecNumber evidence="3 11">2.4.1.182</ecNumber>
    </recommendedName>
</protein>
<dbReference type="GO" id="GO:0008915">
    <property type="term" value="F:lipid-A-disaccharide synthase activity"/>
    <property type="evidence" value="ECO:0007669"/>
    <property type="project" value="UniProtKB-UniRule"/>
</dbReference>
<comment type="pathway">
    <text evidence="11">Bacterial outer membrane biogenesis; LPS lipid A biosynthesis.</text>
</comment>
<evidence type="ECO:0000256" key="1">
    <source>
        <dbReference type="ARBA" id="ARBA00002056"/>
    </source>
</evidence>
<evidence type="ECO:0000256" key="8">
    <source>
        <dbReference type="ARBA" id="ARBA00022679"/>
    </source>
</evidence>
<keyword evidence="8 11" id="KW-0808">Transferase</keyword>
<dbReference type="UniPathway" id="UPA00973"/>
<dbReference type="OrthoDB" id="9801642at2"/>
<evidence type="ECO:0000256" key="4">
    <source>
        <dbReference type="ARBA" id="ARBA00020902"/>
    </source>
</evidence>